<keyword evidence="2" id="KW-1185">Reference proteome</keyword>
<accession>V9FYS3</accession>
<reference evidence="1 2" key="1">
    <citation type="submission" date="2013-11" db="EMBL/GenBank/DDBJ databases">
        <title>The Genome Sequence of Phytophthora parasitica P1569.</title>
        <authorList>
            <consortium name="The Broad Institute Genomics Platform"/>
            <person name="Russ C."/>
            <person name="Tyler B."/>
            <person name="Panabieres F."/>
            <person name="Shan W."/>
            <person name="Tripathy S."/>
            <person name="Grunwald N."/>
            <person name="Machado M."/>
            <person name="Johnson C.S."/>
            <person name="Arredondo F."/>
            <person name="Hong C."/>
            <person name="Coffey M."/>
            <person name="Young S.K."/>
            <person name="Zeng Q."/>
            <person name="Gargeya S."/>
            <person name="Fitzgerald M."/>
            <person name="Abouelleil A."/>
            <person name="Alvarado L."/>
            <person name="Chapman S.B."/>
            <person name="Gainer-Dewar J."/>
            <person name="Goldberg J."/>
            <person name="Griggs A."/>
            <person name="Gujja S."/>
            <person name="Hansen M."/>
            <person name="Howarth C."/>
            <person name="Imamovic A."/>
            <person name="Ireland A."/>
            <person name="Larimer J."/>
            <person name="McCowan C."/>
            <person name="Murphy C."/>
            <person name="Pearson M."/>
            <person name="Poon T.W."/>
            <person name="Priest M."/>
            <person name="Roberts A."/>
            <person name="Saif S."/>
            <person name="Shea T."/>
            <person name="Sykes S."/>
            <person name="Wortman J."/>
            <person name="Nusbaum C."/>
            <person name="Birren B."/>
        </authorList>
    </citation>
    <scope>NUCLEOTIDE SEQUENCE [LARGE SCALE GENOMIC DNA]</scope>
    <source>
        <strain evidence="1 2">P1569</strain>
    </source>
</reference>
<proteinExistence type="predicted"/>
<name>V9FYS3_PHYNI</name>
<gene>
    <name evidence="1" type="ORF">F443_01793</name>
</gene>
<evidence type="ECO:0000313" key="2">
    <source>
        <dbReference type="Proteomes" id="UP000018721"/>
    </source>
</evidence>
<sequence length="42" mass="4620">MQSNVDLKQVEQVMFVMLLTVEQTDTEKKSVVGPKGVDPSSP</sequence>
<evidence type="ECO:0000313" key="1">
    <source>
        <dbReference type="EMBL" id="ETI55552.1"/>
    </source>
</evidence>
<dbReference type="HOGENOM" id="CLU_3261714_0_0_1"/>
<dbReference type="AlphaFoldDB" id="V9FYS3"/>
<dbReference type="EMBL" id="ANIZ01000300">
    <property type="protein sequence ID" value="ETI55552.1"/>
    <property type="molecule type" value="Genomic_DNA"/>
</dbReference>
<organism evidence="1 2">
    <name type="scientific">Phytophthora nicotianae P1569</name>
    <dbReference type="NCBI Taxonomy" id="1317065"/>
    <lineage>
        <taxon>Eukaryota</taxon>
        <taxon>Sar</taxon>
        <taxon>Stramenopiles</taxon>
        <taxon>Oomycota</taxon>
        <taxon>Peronosporomycetes</taxon>
        <taxon>Peronosporales</taxon>
        <taxon>Peronosporaceae</taxon>
        <taxon>Phytophthora</taxon>
    </lineage>
</organism>
<protein>
    <submittedName>
        <fullName evidence="1">Uncharacterized protein</fullName>
    </submittedName>
</protein>
<dbReference type="Proteomes" id="UP000018721">
    <property type="component" value="Unassembled WGS sequence"/>
</dbReference>
<comment type="caution">
    <text evidence="1">The sequence shown here is derived from an EMBL/GenBank/DDBJ whole genome shotgun (WGS) entry which is preliminary data.</text>
</comment>